<evidence type="ECO:0000256" key="2">
    <source>
        <dbReference type="ARBA" id="ARBA00022692"/>
    </source>
</evidence>
<feature type="transmembrane region" description="Helical" evidence="5">
    <location>
        <begin position="80"/>
        <end position="104"/>
    </location>
</feature>
<evidence type="ECO:0000256" key="4">
    <source>
        <dbReference type="ARBA" id="ARBA00023136"/>
    </source>
</evidence>
<comment type="subcellular location">
    <subcellularLocation>
        <location evidence="1">Membrane</location>
        <topology evidence="1">Multi-pass membrane protein</topology>
    </subcellularLocation>
</comment>
<name>A0A1Y2M715_EPING</name>
<keyword evidence="7" id="KW-1185">Reference proteome</keyword>
<dbReference type="OrthoDB" id="61370at2759"/>
<protein>
    <submittedName>
        <fullName evidence="6">Uncharacterized protein</fullName>
    </submittedName>
</protein>
<evidence type="ECO:0000313" key="6">
    <source>
        <dbReference type="EMBL" id="OSS51870.1"/>
    </source>
</evidence>
<evidence type="ECO:0000256" key="3">
    <source>
        <dbReference type="ARBA" id="ARBA00022989"/>
    </source>
</evidence>
<feature type="transmembrane region" description="Helical" evidence="5">
    <location>
        <begin position="111"/>
        <end position="136"/>
    </location>
</feature>
<keyword evidence="3 5" id="KW-1133">Transmembrane helix</keyword>
<organism evidence="6 7">
    <name type="scientific">Epicoccum nigrum</name>
    <name type="common">Soil fungus</name>
    <name type="synonym">Epicoccum purpurascens</name>
    <dbReference type="NCBI Taxonomy" id="105696"/>
    <lineage>
        <taxon>Eukaryota</taxon>
        <taxon>Fungi</taxon>
        <taxon>Dikarya</taxon>
        <taxon>Ascomycota</taxon>
        <taxon>Pezizomycotina</taxon>
        <taxon>Dothideomycetes</taxon>
        <taxon>Pleosporomycetidae</taxon>
        <taxon>Pleosporales</taxon>
        <taxon>Pleosporineae</taxon>
        <taxon>Didymellaceae</taxon>
        <taxon>Epicoccum</taxon>
    </lineage>
</organism>
<dbReference type="InParanoid" id="A0A1Y2M715"/>
<dbReference type="Gene3D" id="1.20.140.150">
    <property type="match status" value="1"/>
</dbReference>
<proteinExistence type="predicted"/>
<reference evidence="6 7" key="1">
    <citation type="journal article" date="2017" name="Genome Announc.">
        <title>Genome sequence of the saprophytic ascomycete Epicoccum nigrum ICMP 19927 strain isolated from New Zealand.</title>
        <authorList>
            <person name="Fokin M."/>
            <person name="Fleetwood D."/>
            <person name="Weir B.S."/>
            <person name="Villas-Boas S.G."/>
        </authorList>
    </citation>
    <scope>NUCLEOTIDE SEQUENCE [LARGE SCALE GENOMIC DNA]</scope>
    <source>
        <strain evidence="6 7">ICMP 19927</strain>
    </source>
</reference>
<evidence type="ECO:0000313" key="7">
    <source>
        <dbReference type="Proteomes" id="UP000193240"/>
    </source>
</evidence>
<keyword evidence="4 5" id="KW-0472">Membrane</keyword>
<dbReference type="Proteomes" id="UP000193240">
    <property type="component" value="Unassembled WGS sequence"/>
</dbReference>
<dbReference type="GO" id="GO:0016020">
    <property type="term" value="C:membrane"/>
    <property type="evidence" value="ECO:0007669"/>
    <property type="project" value="UniProtKB-SubCell"/>
</dbReference>
<evidence type="ECO:0000256" key="5">
    <source>
        <dbReference type="SAM" id="Phobius"/>
    </source>
</evidence>
<feature type="transmembrane region" description="Helical" evidence="5">
    <location>
        <begin position="7"/>
        <end position="26"/>
    </location>
</feature>
<sequence>MTRREVYAVGLVFTLVCTAMTVASIASPRWISYRPNGEREYSYGLHSRCSAKTGHCVPFPRTTDCDKDASFCNMWRTVGFLMSFGVVVELCTLVSFVVIIAGGVQRRVQGWGIVVGVLAFSAIIQGAGMSIVSYVFDHDPRFFSGFHLDSSWSMCTASWTLLVMTALGISLSAYYLPAENDYELIPEMDIEPDDQLLSRVAAWDNGYKHIGFQYTNEPPERDPDMMSIASFQSRISISNSVRSPSMSRPQR</sequence>
<feature type="transmembrane region" description="Helical" evidence="5">
    <location>
        <begin position="156"/>
        <end position="176"/>
    </location>
</feature>
<dbReference type="AlphaFoldDB" id="A0A1Y2M715"/>
<gene>
    <name evidence="6" type="ORF">B5807_03461</name>
</gene>
<dbReference type="EMBL" id="KZ107840">
    <property type="protein sequence ID" value="OSS51870.1"/>
    <property type="molecule type" value="Genomic_DNA"/>
</dbReference>
<dbReference type="Pfam" id="PF10242">
    <property type="entry name" value="L_HMGIC_fpl"/>
    <property type="match status" value="1"/>
</dbReference>
<evidence type="ECO:0000256" key="1">
    <source>
        <dbReference type="ARBA" id="ARBA00004141"/>
    </source>
</evidence>
<keyword evidence="2 5" id="KW-0812">Transmembrane</keyword>
<dbReference type="InterPro" id="IPR019372">
    <property type="entry name" value="LHFPL"/>
</dbReference>
<dbReference type="OMA" id="CNMWRTV"/>
<accession>A0A1Y2M715</accession>